<accession>A0AAU2VLI5</accession>
<name>A0AAU2VLI5_9ACTN</name>
<dbReference type="AlphaFoldDB" id="A0AAU2VLI5"/>
<comment type="similarity">
    <text evidence="1">Belongs to the ROK (NagC/XylR) family.</text>
</comment>
<dbReference type="PANTHER" id="PTHR18964">
    <property type="entry name" value="ROK (REPRESSOR, ORF, KINASE) FAMILY"/>
    <property type="match status" value="1"/>
</dbReference>
<sequence>MKPRAGSKALIREINEALVLDVVRVRRPVARARIATETGLSPATVTGITARLLGAGLLTEAEAGRSTVGRPARLLDLSSDGVLAAGVRLSSTEAYVVLVNMRGDVVASHQEQLASTRPEDAAETIARAVGFTTGSRASATLVGVGVAVSGVVDQQGGIVLHSGSMGWENVAFRRRLASLMDTPVVLDSYVNSVASGLLLFDGGLGGRNLVIFSVGESLGASVVVNGNIHRGFNGTAGGFAHSSVGTGSARPCHCGAEDCLETWSSRWGIEREMERRGVAPGSLAGGDDVIESAADRLGAAAANAAKMFGPEGVVMAFTPEMNIPALTARTEQVFRGHYAHNATPHPTLELTATGPFDHASGAAHTVLAQLFTASTSDAASGDSPGAAGVG</sequence>
<evidence type="ECO:0000256" key="1">
    <source>
        <dbReference type="ARBA" id="ARBA00006479"/>
    </source>
</evidence>
<proteinExistence type="inferred from homology"/>
<dbReference type="InterPro" id="IPR043129">
    <property type="entry name" value="ATPase_NBD"/>
</dbReference>
<gene>
    <name evidence="2" type="ORF">OG398_03530</name>
</gene>
<dbReference type="InterPro" id="IPR036388">
    <property type="entry name" value="WH-like_DNA-bd_sf"/>
</dbReference>
<dbReference type="SUPFAM" id="SSF46785">
    <property type="entry name" value="Winged helix' DNA-binding domain"/>
    <property type="match status" value="1"/>
</dbReference>
<dbReference type="PANTHER" id="PTHR18964:SF149">
    <property type="entry name" value="BIFUNCTIONAL UDP-N-ACETYLGLUCOSAMINE 2-EPIMERASE_N-ACETYLMANNOSAMINE KINASE"/>
    <property type="match status" value="1"/>
</dbReference>
<dbReference type="SUPFAM" id="SSF53067">
    <property type="entry name" value="Actin-like ATPase domain"/>
    <property type="match status" value="1"/>
</dbReference>
<dbReference type="Gene3D" id="3.30.420.40">
    <property type="match status" value="2"/>
</dbReference>
<evidence type="ECO:0000313" key="2">
    <source>
        <dbReference type="EMBL" id="WTW67416.1"/>
    </source>
</evidence>
<protein>
    <submittedName>
        <fullName evidence="2">ROK family protein</fullName>
    </submittedName>
</protein>
<reference evidence="2" key="1">
    <citation type="submission" date="2022-10" db="EMBL/GenBank/DDBJ databases">
        <title>The complete genomes of actinobacterial strains from the NBC collection.</title>
        <authorList>
            <person name="Joergensen T.S."/>
            <person name="Alvarez Arevalo M."/>
            <person name="Sterndorff E.B."/>
            <person name="Faurdal D."/>
            <person name="Vuksanovic O."/>
            <person name="Mourched A.-S."/>
            <person name="Charusanti P."/>
            <person name="Shaw S."/>
            <person name="Blin K."/>
            <person name="Weber T."/>
        </authorList>
    </citation>
    <scope>NUCLEOTIDE SEQUENCE</scope>
    <source>
        <strain evidence="2">NBC_00008</strain>
    </source>
</reference>
<dbReference type="InterPro" id="IPR036390">
    <property type="entry name" value="WH_DNA-bd_sf"/>
</dbReference>
<dbReference type="EMBL" id="CP108313">
    <property type="protein sequence ID" value="WTW67416.1"/>
    <property type="molecule type" value="Genomic_DNA"/>
</dbReference>
<organism evidence="2">
    <name type="scientific">Streptomyces sp. NBC_00008</name>
    <dbReference type="NCBI Taxonomy" id="2903610"/>
    <lineage>
        <taxon>Bacteria</taxon>
        <taxon>Bacillati</taxon>
        <taxon>Actinomycetota</taxon>
        <taxon>Actinomycetes</taxon>
        <taxon>Kitasatosporales</taxon>
        <taxon>Streptomycetaceae</taxon>
        <taxon>Streptomyces</taxon>
    </lineage>
</organism>
<dbReference type="InterPro" id="IPR000600">
    <property type="entry name" value="ROK"/>
</dbReference>
<dbReference type="Gene3D" id="1.10.10.10">
    <property type="entry name" value="Winged helix-like DNA-binding domain superfamily/Winged helix DNA-binding domain"/>
    <property type="match status" value="1"/>
</dbReference>
<dbReference type="Pfam" id="PF00480">
    <property type="entry name" value="ROK"/>
    <property type="match status" value="1"/>
</dbReference>